<reference evidence="3" key="2">
    <citation type="journal article" date="2016" name="Int. J. Syst. Evol. Microbiol.">
        <title>Complete genome sequence and cell structure of Limnochorda pilosa, a Gram-negative spore-former within the phylum Firmicutes.</title>
        <authorList>
            <person name="Watanabe M."/>
            <person name="Kojima H."/>
            <person name="Fukui M."/>
        </authorList>
    </citation>
    <scope>NUCLEOTIDE SEQUENCE [LARGE SCALE GENOMIC DNA]</scope>
    <source>
        <strain evidence="3">HC45</strain>
    </source>
</reference>
<evidence type="ECO:0000256" key="1">
    <source>
        <dbReference type="SAM" id="SignalP"/>
    </source>
</evidence>
<dbReference type="STRING" id="1555112.LIP_2431"/>
<feature type="signal peptide" evidence="1">
    <location>
        <begin position="1"/>
        <end position="35"/>
    </location>
</feature>
<accession>A0A0K2SMP4</accession>
<dbReference type="AlphaFoldDB" id="A0A0K2SMP4"/>
<protein>
    <recommendedName>
        <fullName evidence="4">Outer membrane protein beta-barrel domain-containing protein</fullName>
    </recommendedName>
</protein>
<dbReference type="EMBL" id="AP014924">
    <property type="protein sequence ID" value="BAS28272.1"/>
    <property type="molecule type" value="Genomic_DNA"/>
</dbReference>
<name>A0A0K2SMP4_LIMPI</name>
<keyword evidence="1" id="KW-0732">Signal</keyword>
<reference evidence="3" key="1">
    <citation type="submission" date="2015-07" db="EMBL/GenBank/DDBJ databases">
        <title>Complete genome sequence and phylogenetic analysis of Limnochorda pilosa.</title>
        <authorList>
            <person name="Watanabe M."/>
            <person name="Kojima H."/>
            <person name="Fukui M."/>
        </authorList>
    </citation>
    <scope>NUCLEOTIDE SEQUENCE [LARGE SCALE GENOMIC DNA]</scope>
    <source>
        <strain evidence="3">HC45</strain>
    </source>
</reference>
<organism evidence="2 3">
    <name type="scientific">Limnochorda pilosa</name>
    <dbReference type="NCBI Taxonomy" id="1555112"/>
    <lineage>
        <taxon>Bacteria</taxon>
        <taxon>Bacillati</taxon>
        <taxon>Bacillota</taxon>
        <taxon>Limnochordia</taxon>
        <taxon>Limnochordales</taxon>
        <taxon>Limnochordaceae</taxon>
        <taxon>Limnochorda</taxon>
    </lineage>
</organism>
<dbReference type="KEGG" id="lpil:LIP_2431"/>
<evidence type="ECO:0000313" key="3">
    <source>
        <dbReference type="Proteomes" id="UP000065807"/>
    </source>
</evidence>
<proteinExistence type="predicted"/>
<evidence type="ECO:0000313" key="2">
    <source>
        <dbReference type="EMBL" id="BAS28272.1"/>
    </source>
</evidence>
<evidence type="ECO:0008006" key="4">
    <source>
        <dbReference type="Google" id="ProtNLM"/>
    </source>
</evidence>
<keyword evidence="3" id="KW-1185">Reference proteome</keyword>
<sequence length="269" mass="28181">MRFHLHRSLARRVLGMAVLPAALVLVALAAAPAAADDGDPTPPRWEDKTYSWHDDEMPVDFPEGGGGPALSLVLIDAEKLNVAVAAAQGDNWDVPSFEAGRPMLLWGGGGGGGFNSLRFGGFGAGGELTVDDSGGTSQFSLGYGGARFQYVIRPGVGRGETYPGGRLRFTLGGLVGGGGYELKLTDKRAEPTNVGRDYPIHRSASQGFVLLAPEVGMELSLTPVNHLVVSASYLYPVTLGSSNDDPGIRPDPAVIQNLSVTVALMFGLF</sequence>
<dbReference type="Proteomes" id="UP000065807">
    <property type="component" value="Chromosome"/>
</dbReference>
<feature type="chain" id="PRO_5005487068" description="Outer membrane protein beta-barrel domain-containing protein" evidence="1">
    <location>
        <begin position="36"/>
        <end position="269"/>
    </location>
</feature>
<gene>
    <name evidence="2" type="ORF">LIP_2431</name>
</gene>